<name>A0A1F5YJR5_9BACT</name>
<comment type="caution">
    <text evidence="2">The sequence shown here is derived from an EMBL/GenBank/DDBJ whole genome shotgun (WGS) entry which is preliminary data.</text>
</comment>
<evidence type="ECO:0000313" key="3">
    <source>
        <dbReference type="Proteomes" id="UP000178230"/>
    </source>
</evidence>
<evidence type="ECO:0000313" key="2">
    <source>
        <dbReference type="EMBL" id="OGG00449.1"/>
    </source>
</evidence>
<keyword evidence="1" id="KW-0472">Membrane</keyword>
<evidence type="ECO:0000256" key="1">
    <source>
        <dbReference type="SAM" id="Phobius"/>
    </source>
</evidence>
<keyword evidence="1" id="KW-0812">Transmembrane</keyword>
<reference evidence="2 3" key="1">
    <citation type="journal article" date="2016" name="Nat. Commun.">
        <title>Thousands of microbial genomes shed light on interconnected biogeochemical processes in an aquifer system.</title>
        <authorList>
            <person name="Anantharaman K."/>
            <person name="Brown C.T."/>
            <person name="Hug L.A."/>
            <person name="Sharon I."/>
            <person name="Castelle C.J."/>
            <person name="Probst A.J."/>
            <person name="Thomas B.C."/>
            <person name="Singh A."/>
            <person name="Wilkins M.J."/>
            <person name="Karaoz U."/>
            <person name="Brodie E.L."/>
            <person name="Williams K.H."/>
            <person name="Hubbard S.S."/>
            <person name="Banfield J.F."/>
        </authorList>
    </citation>
    <scope>NUCLEOTIDE SEQUENCE [LARGE SCALE GENOMIC DNA]</scope>
</reference>
<sequence length="312" mass="36057">MIRLKLLYLFTILIYISTSRYPVTVNAQKNQETAEVKAEIPFRTSINLYGWTSPDSIIQVTGDRIFAQISSDQTGYFNFQKLAISDEAKEICLTTIDSERRTGFPLCISVPESNDITEIGPVILSPTLSISKNIIWQGDERVYASGKTIPNQNMQISFFEVSPSNLSQKIFLSLTRIISPIALARELPYLTTTSDRKGQYSFNLPTDKAISFRLFTKTYYQDNPSPKSQTVSYSIGSYMEYFLRYVLLWLIFAFIILITLGGIYIYDRKTGNIRKFFIEFTEMKLKPFAIRLDLRFRRILYNVRQTKISNRK</sequence>
<protein>
    <submittedName>
        <fullName evidence="2">Uncharacterized protein</fullName>
    </submittedName>
</protein>
<dbReference type="Proteomes" id="UP000178230">
    <property type="component" value="Unassembled WGS sequence"/>
</dbReference>
<keyword evidence="1" id="KW-1133">Transmembrane helix</keyword>
<dbReference type="AlphaFoldDB" id="A0A1F5YJR5"/>
<proteinExistence type="predicted"/>
<gene>
    <name evidence="2" type="ORF">A2Y99_05135</name>
</gene>
<organism evidence="2 3">
    <name type="scientific">Candidatus Gottesmanbacteria bacterium RBG_13_37_7</name>
    <dbReference type="NCBI Taxonomy" id="1798369"/>
    <lineage>
        <taxon>Bacteria</taxon>
        <taxon>Candidatus Gottesmaniibacteriota</taxon>
    </lineage>
</organism>
<feature type="transmembrane region" description="Helical" evidence="1">
    <location>
        <begin position="242"/>
        <end position="266"/>
    </location>
</feature>
<accession>A0A1F5YJR5</accession>
<dbReference type="EMBL" id="MFIY01000008">
    <property type="protein sequence ID" value="OGG00449.1"/>
    <property type="molecule type" value="Genomic_DNA"/>
</dbReference>